<dbReference type="RefSeq" id="WP_154526072.1">
    <property type="nucleotide sequence ID" value="NZ_VULZ01000010.1"/>
</dbReference>
<comment type="subunit">
    <text evidence="4 12">The complex is composed of two ATP-binding proteins (PstB), two transmembrane proteins (PstC and PstA) and a solute-binding protein (PstS).</text>
</comment>
<dbReference type="EMBL" id="VULZ01000010">
    <property type="protein sequence ID" value="MSS15337.1"/>
    <property type="molecule type" value="Genomic_DNA"/>
</dbReference>
<dbReference type="SUPFAM" id="SSF53850">
    <property type="entry name" value="Periplasmic binding protein-like II"/>
    <property type="match status" value="1"/>
</dbReference>
<evidence type="ECO:0000256" key="12">
    <source>
        <dbReference type="RuleBase" id="RU367119"/>
    </source>
</evidence>
<comment type="similarity">
    <text evidence="3 12">Belongs to the PstS family.</text>
</comment>
<comment type="subcellular location">
    <subcellularLocation>
        <location evidence="2 12">Cell membrane</location>
        <topology evidence="2 12">Lipid-anchor</topology>
    </subcellularLocation>
</comment>
<evidence type="ECO:0000313" key="15">
    <source>
        <dbReference type="Proteomes" id="UP000481852"/>
    </source>
</evidence>
<keyword evidence="11 12" id="KW-0449">Lipoprotein</keyword>
<dbReference type="NCBIfam" id="TIGR02136">
    <property type="entry name" value="ptsS_2"/>
    <property type="match status" value="1"/>
</dbReference>
<evidence type="ECO:0000256" key="2">
    <source>
        <dbReference type="ARBA" id="ARBA00004193"/>
    </source>
</evidence>
<evidence type="ECO:0000256" key="5">
    <source>
        <dbReference type="ARBA" id="ARBA00022448"/>
    </source>
</evidence>
<name>A0A6L5X727_9FIRM</name>
<feature type="domain" description="PBP" evidence="13">
    <location>
        <begin position="30"/>
        <end position="271"/>
    </location>
</feature>
<feature type="chain" id="PRO_5027158952" description="Phosphate-binding protein" evidence="12">
    <location>
        <begin position="24"/>
        <end position="310"/>
    </location>
</feature>
<keyword evidence="6 12" id="KW-1003">Cell membrane</keyword>
<dbReference type="GO" id="GO:0005886">
    <property type="term" value="C:plasma membrane"/>
    <property type="evidence" value="ECO:0007669"/>
    <property type="project" value="UniProtKB-SubCell"/>
</dbReference>
<organism evidence="14 15">
    <name type="scientific">Porcincola intestinalis</name>
    <dbReference type="NCBI Taxonomy" id="2606632"/>
    <lineage>
        <taxon>Bacteria</taxon>
        <taxon>Bacillati</taxon>
        <taxon>Bacillota</taxon>
        <taxon>Clostridia</taxon>
        <taxon>Lachnospirales</taxon>
        <taxon>Lachnospiraceae</taxon>
        <taxon>Porcincola</taxon>
    </lineage>
</organism>
<gene>
    <name evidence="14" type="ORF">FYJ35_09865</name>
</gene>
<evidence type="ECO:0000259" key="13">
    <source>
        <dbReference type="Pfam" id="PF12849"/>
    </source>
</evidence>
<reference evidence="14 15" key="1">
    <citation type="submission" date="2019-08" db="EMBL/GenBank/DDBJ databases">
        <title>In-depth cultivation of the pig gut microbiome towards novel bacterial diversity and tailored functional studies.</title>
        <authorList>
            <person name="Wylensek D."/>
            <person name="Hitch T.C.A."/>
            <person name="Clavel T."/>
        </authorList>
    </citation>
    <scope>NUCLEOTIDE SEQUENCE [LARGE SCALE GENOMIC DNA]</scope>
    <source>
        <strain evidence="14 15">Oil+RF-744-WCA-WT-11</strain>
    </source>
</reference>
<evidence type="ECO:0000256" key="4">
    <source>
        <dbReference type="ARBA" id="ARBA00011529"/>
    </source>
</evidence>
<dbReference type="InterPro" id="IPR011862">
    <property type="entry name" value="Phos-bd"/>
</dbReference>
<keyword evidence="8 12" id="KW-0732">Signal</keyword>
<dbReference type="GO" id="GO:0042301">
    <property type="term" value="F:phosphate ion binding"/>
    <property type="evidence" value="ECO:0007669"/>
    <property type="project" value="UniProtKB-UniRule"/>
</dbReference>
<dbReference type="CDD" id="cd13653">
    <property type="entry name" value="PBP2_phosphate_like_1"/>
    <property type="match status" value="1"/>
</dbReference>
<comment type="function">
    <text evidence="1">Part of the ABC transporter complex PstSACB involved in phosphate import.</text>
</comment>
<dbReference type="InterPro" id="IPR050811">
    <property type="entry name" value="Phosphate_ABC_transporter"/>
</dbReference>
<keyword evidence="5 12" id="KW-0813">Transport</keyword>
<dbReference type="Proteomes" id="UP000481852">
    <property type="component" value="Unassembled WGS sequence"/>
</dbReference>
<evidence type="ECO:0000256" key="9">
    <source>
        <dbReference type="ARBA" id="ARBA00023136"/>
    </source>
</evidence>
<feature type="signal peptide" evidence="12">
    <location>
        <begin position="1"/>
        <end position="23"/>
    </location>
</feature>
<evidence type="ECO:0000256" key="1">
    <source>
        <dbReference type="ARBA" id="ARBA00002841"/>
    </source>
</evidence>
<dbReference type="Gene3D" id="3.40.190.10">
    <property type="entry name" value="Periplasmic binding protein-like II"/>
    <property type="match status" value="2"/>
</dbReference>
<sequence length="310" mass="32377">MKFRKVAVLTLIGAMAMSMTVFADSDLSKISGDISCTGSSALQPLVQAAADKFADVAPGVNITVDAGGSGQGLQNVSDRTSTVGDSDVFAEEKLDKDKAAELVDHQVCAIGMAVVVSQDVADGGVKSLTTDQLVSIFTGETTNWKDVGGPDEDITLVLRPEGSGTRATFDKYALGGAEEAGEAMENDNSAELQKALQDTNGSVGYLALSYILPDNAKDAMKGIATVAINDVEPTLENIYSGKYDVWAYEHMYTKGDADEATQAFIDYITGDFSDDVESLGYCVSSKLTKTDGHTGTADAAAATEAATEAQ</sequence>
<evidence type="ECO:0000256" key="6">
    <source>
        <dbReference type="ARBA" id="ARBA00022475"/>
    </source>
</evidence>
<evidence type="ECO:0000256" key="11">
    <source>
        <dbReference type="ARBA" id="ARBA00023288"/>
    </source>
</evidence>
<dbReference type="Pfam" id="PF12849">
    <property type="entry name" value="PBP_like_2"/>
    <property type="match status" value="1"/>
</dbReference>
<accession>A0A6L5X727</accession>
<comment type="function">
    <text evidence="12">Involved in the system for phosphate transport across the cytoplasmic membrane.</text>
</comment>
<dbReference type="InterPro" id="IPR024370">
    <property type="entry name" value="PBP_domain"/>
</dbReference>
<evidence type="ECO:0000256" key="7">
    <source>
        <dbReference type="ARBA" id="ARBA00022592"/>
    </source>
</evidence>
<protein>
    <recommendedName>
        <fullName evidence="12">Phosphate-binding protein</fullName>
    </recommendedName>
</protein>
<dbReference type="PANTHER" id="PTHR30570:SF4">
    <property type="entry name" value="PHOSPHATE-BINDING PROTEIN PSTS 1"/>
    <property type="match status" value="1"/>
</dbReference>
<keyword evidence="7 12" id="KW-0592">Phosphate transport</keyword>
<evidence type="ECO:0000256" key="3">
    <source>
        <dbReference type="ARBA" id="ARBA00008725"/>
    </source>
</evidence>
<evidence type="ECO:0000256" key="10">
    <source>
        <dbReference type="ARBA" id="ARBA00023139"/>
    </source>
</evidence>
<keyword evidence="10 12" id="KW-0564">Palmitate</keyword>
<dbReference type="PANTHER" id="PTHR30570">
    <property type="entry name" value="PERIPLASMIC PHOSPHATE BINDING COMPONENT OF PHOSPHATE ABC TRANSPORTER"/>
    <property type="match status" value="1"/>
</dbReference>
<evidence type="ECO:0000313" key="14">
    <source>
        <dbReference type="EMBL" id="MSS15337.1"/>
    </source>
</evidence>
<dbReference type="GO" id="GO:0006817">
    <property type="term" value="P:phosphate ion transport"/>
    <property type="evidence" value="ECO:0007669"/>
    <property type="project" value="UniProtKB-UniRule"/>
</dbReference>
<evidence type="ECO:0000256" key="8">
    <source>
        <dbReference type="ARBA" id="ARBA00022729"/>
    </source>
</evidence>
<comment type="caution">
    <text evidence="14">The sequence shown here is derived from an EMBL/GenBank/DDBJ whole genome shotgun (WGS) entry which is preliminary data.</text>
</comment>
<keyword evidence="15" id="KW-1185">Reference proteome</keyword>
<proteinExistence type="inferred from homology"/>
<dbReference type="AlphaFoldDB" id="A0A6L5X727"/>
<keyword evidence="9" id="KW-0472">Membrane</keyword>